<accession>A0ABQ4YWF6</accession>
<proteinExistence type="predicted"/>
<sequence>MADDRPMAEQLQAPTGGFESAIVVPPINAQNFELKSSLINLVQNRIFRGGNDEEPHAHIRHFESITNNQRSLNFRCRWQIFSTKSNEDYNIIENKATMLDVTERCDVKNGNNGTMLTMEANSGLRQKAQGLSSPEYQVPVTYARFEMLKSLLSNKEKLNEMANTPVSENCSAIILKKLPEKLEDPGQFLIPCTFSELKCKALADLGELAFRDVLRHQLILSRVRLSKLSSSLPDFVVVAFEV</sequence>
<evidence type="ECO:0000313" key="2">
    <source>
        <dbReference type="Proteomes" id="UP001151760"/>
    </source>
</evidence>
<keyword evidence="2" id="KW-1185">Reference proteome</keyword>
<organism evidence="1 2">
    <name type="scientific">Tanacetum coccineum</name>
    <dbReference type="NCBI Taxonomy" id="301880"/>
    <lineage>
        <taxon>Eukaryota</taxon>
        <taxon>Viridiplantae</taxon>
        <taxon>Streptophyta</taxon>
        <taxon>Embryophyta</taxon>
        <taxon>Tracheophyta</taxon>
        <taxon>Spermatophyta</taxon>
        <taxon>Magnoliopsida</taxon>
        <taxon>eudicotyledons</taxon>
        <taxon>Gunneridae</taxon>
        <taxon>Pentapetalae</taxon>
        <taxon>asterids</taxon>
        <taxon>campanulids</taxon>
        <taxon>Asterales</taxon>
        <taxon>Asteraceae</taxon>
        <taxon>Asteroideae</taxon>
        <taxon>Anthemideae</taxon>
        <taxon>Anthemidinae</taxon>
        <taxon>Tanacetum</taxon>
    </lineage>
</organism>
<dbReference type="Proteomes" id="UP001151760">
    <property type="component" value="Unassembled WGS sequence"/>
</dbReference>
<comment type="caution">
    <text evidence="1">The sequence shown here is derived from an EMBL/GenBank/DDBJ whole genome shotgun (WGS) entry which is preliminary data.</text>
</comment>
<name>A0ABQ4YWF6_9ASTR</name>
<dbReference type="EMBL" id="BQNB010010799">
    <property type="protein sequence ID" value="GJS82110.1"/>
    <property type="molecule type" value="Genomic_DNA"/>
</dbReference>
<protein>
    <recommendedName>
        <fullName evidence="3">Reverse transcriptase domain-containing protein</fullName>
    </recommendedName>
</protein>
<reference evidence="1" key="2">
    <citation type="submission" date="2022-01" db="EMBL/GenBank/DDBJ databases">
        <authorList>
            <person name="Yamashiro T."/>
            <person name="Shiraishi A."/>
            <person name="Satake H."/>
            <person name="Nakayama K."/>
        </authorList>
    </citation>
    <scope>NUCLEOTIDE SEQUENCE</scope>
</reference>
<evidence type="ECO:0008006" key="3">
    <source>
        <dbReference type="Google" id="ProtNLM"/>
    </source>
</evidence>
<evidence type="ECO:0000313" key="1">
    <source>
        <dbReference type="EMBL" id="GJS82110.1"/>
    </source>
</evidence>
<reference evidence="1" key="1">
    <citation type="journal article" date="2022" name="Int. J. Mol. Sci.">
        <title>Draft Genome of Tanacetum Coccineum: Genomic Comparison of Closely Related Tanacetum-Family Plants.</title>
        <authorList>
            <person name="Yamashiro T."/>
            <person name="Shiraishi A."/>
            <person name="Nakayama K."/>
            <person name="Satake H."/>
        </authorList>
    </citation>
    <scope>NUCLEOTIDE SEQUENCE</scope>
</reference>
<gene>
    <name evidence="1" type="ORF">Tco_0748651</name>
</gene>